<gene>
    <name evidence="8" type="primary">grpE_40</name>
    <name evidence="8" type="ORF">SDC9_114285</name>
</gene>
<keyword evidence="6" id="KW-0143">Chaperone</keyword>
<dbReference type="SUPFAM" id="SSF51064">
    <property type="entry name" value="Head domain of nucleotide exchange factor GrpE"/>
    <property type="match status" value="1"/>
</dbReference>
<dbReference type="Pfam" id="PF01025">
    <property type="entry name" value="GrpE"/>
    <property type="match status" value="1"/>
</dbReference>
<dbReference type="GO" id="GO:0051082">
    <property type="term" value="F:unfolded protein binding"/>
    <property type="evidence" value="ECO:0007669"/>
    <property type="project" value="TreeGrafter"/>
</dbReference>
<dbReference type="GO" id="GO:0042803">
    <property type="term" value="F:protein homodimerization activity"/>
    <property type="evidence" value="ECO:0007669"/>
    <property type="project" value="InterPro"/>
</dbReference>
<feature type="compositionally biased region" description="Basic and acidic residues" evidence="7">
    <location>
        <begin position="1"/>
        <end position="11"/>
    </location>
</feature>
<evidence type="ECO:0000313" key="8">
    <source>
        <dbReference type="EMBL" id="MPM67363.1"/>
    </source>
</evidence>
<dbReference type="Gene3D" id="3.90.20.20">
    <property type="match status" value="1"/>
</dbReference>
<dbReference type="InterPro" id="IPR009012">
    <property type="entry name" value="GrpE_head"/>
</dbReference>
<dbReference type="NCBIfam" id="NF010738">
    <property type="entry name" value="PRK14140.1"/>
    <property type="match status" value="1"/>
</dbReference>
<comment type="subcellular location">
    <subcellularLocation>
        <location evidence="1">Cytoplasm</location>
    </subcellularLocation>
</comment>
<dbReference type="FunFam" id="2.30.22.10:FF:000001">
    <property type="entry name" value="Protein GrpE"/>
    <property type="match status" value="1"/>
</dbReference>
<dbReference type="CDD" id="cd00446">
    <property type="entry name" value="GrpE"/>
    <property type="match status" value="1"/>
</dbReference>
<dbReference type="InterPro" id="IPR000740">
    <property type="entry name" value="GrpE"/>
</dbReference>
<dbReference type="PANTHER" id="PTHR21237">
    <property type="entry name" value="GRPE PROTEIN"/>
    <property type="match status" value="1"/>
</dbReference>
<dbReference type="GO" id="GO:0000774">
    <property type="term" value="F:adenyl-nucleotide exchange factor activity"/>
    <property type="evidence" value="ECO:0007669"/>
    <property type="project" value="InterPro"/>
</dbReference>
<evidence type="ECO:0000256" key="4">
    <source>
        <dbReference type="ARBA" id="ARBA00022490"/>
    </source>
</evidence>
<dbReference type="PRINTS" id="PR00773">
    <property type="entry name" value="GRPEPROTEIN"/>
</dbReference>
<organism evidence="8">
    <name type="scientific">bioreactor metagenome</name>
    <dbReference type="NCBI Taxonomy" id="1076179"/>
    <lineage>
        <taxon>unclassified sequences</taxon>
        <taxon>metagenomes</taxon>
        <taxon>ecological metagenomes</taxon>
    </lineage>
</organism>
<dbReference type="HAMAP" id="MF_01151">
    <property type="entry name" value="GrpE"/>
    <property type="match status" value="1"/>
</dbReference>
<name>A0A645BW55_9ZZZZ</name>
<evidence type="ECO:0000256" key="2">
    <source>
        <dbReference type="ARBA" id="ARBA00009054"/>
    </source>
</evidence>
<evidence type="ECO:0000256" key="7">
    <source>
        <dbReference type="SAM" id="MobiDB-lite"/>
    </source>
</evidence>
<feature type="region of interest" description="Disordered" evidence="7">
    <location>
        <begin position="1"/>
        <end position="41"/>
    </location>
</feature>
<dbReference type="GO" id="GO:0006457">
    <property type="term" value="P:protein folding"/>
    <property type="evidence" value="ECO:0007669"/>
    <property type="project" value="InterPro"/>
</dbReference>
<dbReference type="EMBL" id="VSSQ01021646">
    <property type="protein sequence ID" value="MPM67363.1"/>
    <property type="molecule type" value="Genomic_DNA"/>
</dbReference>
<dbReference type="GO" id="GO:0051087">
    <property type="term" value="F:protein-folding chaperone binding"/>
    <property type="evidence" value="ECO:0007669"/>
    <property type="project" value="InterPro"/>
</dbReference>
<dbReference type="AlphaFoldDB" id="A0A645BW55"/>
<evidence type="ECO:0000256" key="6">
    <source>
        <dbReference type="ARBA" id="ARBA00023186"/>
    </source>
</evidence>
<evidence type="ECO:0000256" key="3">
    <source>
        <dbReference type="ARBA" id="ARBA00011738"/>
    </source>
</evidence>
<protein>
    <submittedName>
        <fullName evidence="8">Protein GrpE</fullName>
    </submittedName>
</protein>
<dbReference type="PROSITE" id="PS01071">
    <property type="entry name" value="GRPE"/>
    <property type="match status" value="1"/>
</dbReference>
<dbReference type="GO" id="GO:0005737">
    <property type="term" value="C:cytoplasm"/>
    <property type="evidence" value="ECO:0007669"/>
    <property type="project" value="UniProtKB-SubCell"/>
</dbReference>
<accession>A0A645BW55</accession>
<evidence type="ECO:0000256" key="5">
    <source>
        <dbReference type="ARBA" id="ARBA00023016"/>
    </source>
</evidence>
<comment type="subunit">
    <text evidence="3">Homodimer.</text>
</comment>
<dbReference type="SUPFAM" id="SSF58014">
    <property type="entry name" value="Coiled-coil domain of nucleotide exchange factor GrpE"/>
    <property type="match status" value="1"/>
</dbReference>
<dbReference type="Gene3D" id="2.30.22.10">
    <property type="entry name" value="Head domain of nucleotide exchange factor GrpE"/>
    <property type="match status" value="1"/>
</dbReference>
<reference evidence="8" key="1">
    <citation type="submission" date="2019-08" db="EMBL/GenBank/DDBJ databases">
        <authorList>
            <person name="Kucharzyk K."/>
            <person name="Murdoch R.W."/>
            <person name="Higgins S."/>
            <person name="Loffler F."/>
        </authorList>
    </citation>
    <scope>NUCLEOTIDE SEQUENCE</scope>
</reference>
<keyword evidence="5" id="KW-0346">Stress response</keyword>
<proteinExistence type="inferred from homology"/>
<evidence type="ECO:0000256" key="1">
    <source>
        <dbReference type="ARBA" id="ARBA00004496"/>
    </source>
</evidence>
<comment type="similarity">
    <text evidence="2">Belongs to the GrpE family.</text>
</comment>
<dbReference type="InterPro" id="IPR013805">
    <property type="entry name" value="GrpE_CC"/>
</dbReference>
<dbReference type="PANTHER" id="PTHR21237:SF23">
    <property type="entry name" value="GRPE PROTEIN HOMOLOG, MITOCHONDRIAL"/>
    <property type="match status" value="1"/>
</dbReference>
<sequence>MEQSEKDKDIVQEPAAAEASAEGAAEQAAAPQAEEAALQQETERLRAALAEQESKYLRLLAEYDNYRKRSQREKSAAWADAQAEAVLALLPVYDNLERALKQETCDEAYAKGVEMTMNQLRAILEKLGIEEIPTVGQTFDPLLHNAILHVEDESLEKNVIAECFQTGFKLGGKVVRVAMVKVAN</sequence>
<feature type="compositionally biased region" description="Low complexity" evidence="7">
    <location>
        <begin position="12"/>
        <end position="40"/>
    </location>
</feature>
<keyword evidence="4" id="KW-0963">Cytoplasm</keyword>
<comment type="caution">
    <text evidence="8">The sequence shown here is derived from an EMBL/GenBank/DDBJ whole genome shotgun (WGS) entry which is preliminary data.</text>
</comment>